<evidence type="ECO:0000256" key="1">
    <source>
        <dbReference type="SAM" id="SignalP"/>
    </source>
</evidence>
<sequence length="274" mass="30038">MGGKTRTHSVTWLLLLAAAVSAPAAADLVFAAPPRESAAKAREGYQPIADFLSKVSGQKVVFRYTDNWLSYQSDMRKGAFDIVFDGPAFIGWRMAKLDHSPLVKLPGNLAFVVVVKKDSAIVKELKDLAGRRLCGFAPPNMATLTVLVEFTNPARQPLLVETKGFQATYNAVLSGKCDAGILQTKLWQDFDKEKAATKAIFNSKPVPNQAFSAGGPRVSPELRTKLAEALMTEEGKAATKRLRDEFKGQDFVPAKKEEYEGLGILMRDVWGFEL</sequence>
<feature type="signal peptide" evidence="1">
    <location>
        <begin position="1"/>
        <end position="26"/>
    </location>
</feature>
<dbReference type="Proteomes" id="UP000177925">
    <property type="component" value="Unassembled WGS sequence"/>
</dbReference>
<dbReference type="EMBL" id="MFSS01000072">
    <property type="protein sequence ID" value="OGI42950.1"/>
    <property type="molecule type" value="Genomic_DNA"/>
</dbReference>
<accession>A0A1F6TCU6</accession>
<evidence type="ECO:0000313" key="3">
    <source>
        <dbReference type="Proteomes" id="UP000177925"/>
    </source>
</evidence>
<comment type="caution">
    <text evidence="2">The sequence shown here is derived from an EMBL/GenBank/DDBJ whole genome shotgun (WGS) entry which is preliminary data.</text>
</comment>
<gene>
    <name evidence="2" type="ORF">A2150_03925</name>
</gene>
<dbReference type="SUPFAM" id="SSF53850">
    <property type="entry name" value="Periplasmic binding protein-like II"/>
    <property type="match status" value="1"/>
</dbReference>
<dbReference type="Pfam" id="PF12974">
    <property type="entry name" value="Phosphonate-bd"/>
    <property type="match status" value="1"/>
</dbReference>
<organism evidence="2 3">
    <name type="scientific">Candidatus Muproteobacteria bacterium RBG_16_64_11</name>
    <dbReference type="NCBI Taxonomy" id="1817758"/>
    <lineage>
        <taxon>Bacteria</taxon>
        <taxon>Pseudomonadati</taxon>
        <taxon>Pseudomonadota</taxon>
        <taxon>Candidatus Muproteobacteria</taxon>
    </lineage>
</organism>
<protein>
    <recommendedName>
        <fullName evidence="4">Solute-binding protein family 3/N-terminal domain-containing protein</fullName>
    </recommendedName>
</protein>
<dbReference type="PANTHER" id="PTHR35841">
    <property type="entry name" value="PHOSPHONATES-BINDING PERIPLASMIC PROTEIN"/>
    <property type="match status" value="1"/>
</dbReference>
<feature type="chain" id="PRO_5009526652" description="Solute-binding protein family 3/N-terminal domain-containing protein" evidence="1">
    <location>
        <begin position="27"/>
        <end position="274"/>
    </location>
</feature>
<proteinExistence type="predicted"/>
<dbReference type="STRING" id="1817758.A2150_03925"/>
<keyword evidence="1" id="KW-0732">Signal</keyword>
<name>A0A1F6TCU6_9PROT</name>
<evidence type="ECO:0000313" key="2">
    <source>
        <dbReference type="EMBL" id="OGI42950.1"/>
    </source>
</evidence>
<reference evidence="2 3" key="1">
    <citation type="journal article" date="2016" name="Nat. Commun.">
        <title>Thousands of microbial genomes shed light on interconnected biogeochemical processes in an aquifer system.</title>
        <authorList>
            <person name="Anantharaman K."/>
            <person name="Brown C.T."/>
            <person name="Hug L.A."/>
            <person name="Sharon I."/>
            <person name="Castelle C.J."/>
            <person name="Probst A.J."/>
            <person name="Thomas B.C."/>
            <person name="Singh A."/>
            <person name="Wilkins M.J."/>
            <person name="Karaoz U."/>
            <person name="Brodie E.L."/>
            <person name="Williams K.H."/>
            <person name="Hubbard S.S."/>
            <person name="Banfield J.F."/>
        </authorList>
    </citation>
    <scope>NUCLEOTIDE SEQUENCE [LARGE SCALE GENOMIC DNA]</scope>
</reference>
<dbReference type="AlphaFoldDB" id="A0A1F6TCU6"/>
<dbReference type="PANTHER" id="PTHR35841:SF1">
    <property type="entry name" value="PHOSPHONATES-BINDING PERIPLASMIC PROTEIN"/>
    <property type="match status" value="1"/>
</dbReference>
<evidence type="ECO:0008006" key="4">
    <source>
        <dbReference type="Google" id="ProtNLM"/>
    </source>
</evidence>
<dbReference type="Gene3D" id="3.40.190.10">
    <property type="entry name" value="Periplasmic binding protein-like II"/>
    <property type="match status" value="2"/>
</dbReference>